<keyword evidence="2" id="KW-1185">Reference proteome</keyword>
<dbReference type="AlphaFoldDB" id="A0AAV4TQT7"/>
<dbReference type="EMBL" id="BPLR01011587">
    <property type="protein sequence ID" value="GIY47514.1"/>
    <property type="molecule type" value="Genomic_DNA"/>
</dbReference>
<evidence type="ECO:0000313" key="1">
    <source>
        <dbReference type="EMBL" id="GIY47514.1"/>
    </source>
</evidence>
<comment type="caution">
    <text evidence="1">The sequence shown here is derived from an EMBL/GenBank/DDBJ whole genome shotgun (WGS) entry which is preliminary data.</text>
</comment>
<dbReference type="Proteomes" id="UP001054945">
    <property type="component" value="Unassembled WGS sequence"/>
</dbReference>
<sequence>MDCLSAGCGGRKEVPVTTSPTPTVGFSGWRSAENWRGAVESNRFIRDVFQFALISSFRRSLLSYFKVQHSELRKSSSGDEGEFGIVKGFELTDNESCERILSKHCIVAMVIYKHISQTDSTTCVARIGEQCDSQDFQGLLQCQLPSGNEALHCPLFYRFWDPKETGLPCPSLTKTRTFRLCVASGAKLFELGNAEPIACLPLIQGLPRVIFHYMQIILNLIRTI</sequence>
<gene>
    <name evidence="1" type="ORF">CEXT_380691</name>
</gene>
<proteinExistence type="predicted"/>
<evidence type="ECO:0000313" key="2">
    <source>
        <dbReference type="Proteomes" id="UP001054945"/>
    </source>
</evidence>
<reference evidence="1 2" key="1">
    <citation type="submission" date="2021-06" db="EMBL/GenBank/DDBJ databases">
        <title>Caerostris extrusa draft genome.</title>
        <authorList>
            <person name="Kono N."/>
            <person name="Arakawa K."/>
        </authorList>
    </citation>
    <scope>NUCLEOTIDE SEQUENCE [LARGE SCALE GENOMIC DNA]</scope>
</reference>
<accession>A0AAV4TQT7</accession>
<protein>
    <submittedName>
        <fullName evidence="1">Uncharacterized protein</fullName>
    </submittedName>
</protein>
<name>A0AAV4TQT7_CAEEX</name>
<organism evidence="1 2">
    <name type="scientific">Caerostris extrusa</name>
    <name type="common">Bark spider</name>
    <name type="synonym">Caerostris bankana</name>
    <dbReference type="NCBI Taxonomy" id="172846"/>
    <lineage>
        <taxon>Eukaryota</taxon>
        <taxon>Metazoa</taxon>
        <taxon>Ecdysozoa</taxon>
        <taxon>Arthropoda</taxon>
        <taxon>Chelicerata</taxon>
        <taxon>Arachnida</taxon>
        <taxon>Araneae</taxon>
        <taxon>Araneomorphae</taxon>
        <taxon>Entelegynae</taxon>
        <taxon>Araneoidea</taxon>
        <taxon>Araneidae</taxon>
        <taxon>Caerostris</taxon>
    </lineage>
</organism>